<feature type="transmembrane region" description="Helical" evidence="1">
    <location>
        <begin position="21"/>
        <end position="48"/>
    </location>
</feature>
<evidence type="ECO:0000256" key="1">
    <source>
        <dbReference type="SAM" id="Phobius"/>
    </source>
</evidence>
<organism evidence="2 3">
    <name type="scientific">Paractinoplanes atraurantiacus</name>
    <dbReference type="NCBI Taxonomy" id="1036182"/>
    <lineage>
        <taxon>Bacteria</taxon>
        <taxon>Bacillati</taxon>
        <taxon>Actinomycetota</taxon>
        <taxon>Actinomycetes</taxon>
        <taxon>Micromonosporales</taxon>
        <taxon>Micromonosporaceae</taxon>
        <taxon>Paractinoplanes</taxon>
    </lineage>
</organism>
<accession>A0A285JXL6</accession>
<protein>
    <submittedName>
        <fullName evidence="2">Uncharacterized protein</fullName>
    </submittedName>
</protein>
<keyword evidence="1" id="KW-1133">Transmembrane helix</keyword>
<reference evidence="2 3" key="1">
    <citation type="submission" date="2017-09" db="EMBL/GenBank/DDBJ databases">
        <authorList>
            <person name="Ehlers B."/>
            <person name="Leendertz F.H."/>
        </authorList>
    </citation>
    <scope>NUCLEOTIDE SEQUENCE [LARGE SCALE GENOMIC DNA]</scope>
    <source>
        <strain evidence="2 3">CGMCC 4.6857</strain>
    </source>
</reference>
<dbReference type="Proteomes" id="UP000219612">
    <property type="component" value="Unassembled WGS sequence"/>
</dbReference>
<sequence length="324" mass="34306">MHSSAGPHRIGSNIRDMIGKHFGLLAAGSIALALCVSGSLVGAALVIVEQRESNGSGSKTNINGKVSGSCSANGVNNTITCAQQGPSMANVAVVESAQQAGLLWFDGPPHELPKIPSKFAGSNSCRDPEFMTWARSTDRLYLTGIEKDVVLTAGDPDLVVLTGANLIISSRQPRSASDGTWIKCIFGGGGITYSYELRIESQTLKNTLTEIVSCDDPSAPKNCAEVFEGPAKPMPPASVALGSKSVADIRITVLSKLDHAYSGKVAVASTVNGADRNFYIGTDNTLLRWVGFEPTSEEEDWYATDNSGRWVKNWSPACGDYCND</sequence>
<proteinExistence type="predicted"/>
<keyword evidence="3" id="KW-1185">Reference proteome</keyword>
<evidence type="ECO:0000313" key="3">
    <source>
        <dbReference type="Proteomes" id="UP000219612"/>
    </source>
</evidence>
<dbReference type="EMBL" id="OBDY01000027">
    <property type="protein sequence ID" value="SNY64793.1"/>
    <property type="molecule type" value="Genomic_DNA"/>
</dbReference>
<name>A0A285JXL6_9ACTN</name>
<evidence type="ECO:0000313" key="2">
    <source>
        <dbReference type="EMBL" id="SNY64793.1"/>
    </source>
</evidence>
<gene>
    <name evidence="2" type="ORF">SAMN05421748_12750</name>
</gene>
<dbReference type="AlphaFoldDB" id="A0A285JXL6"/>
<keyword evidence="1" id="KW-0812">Transmembrane</keyword>
<keyword evidence="1" id="KW-0472">Membrane</keyword>